<feature type="region of interest" description="Disordered" evidence="1">
    <location>
        <begin position="267"/>
        <end position="357"/>
    </location>
</feature>
<feature type="region of interest" description="Disordered" evidence="1">
    <location>
        <begin position="377"/>
        <end position="444"/>
    </location>
</feature>
<feature type="compositionally biased region" description="Low complexity" evidence="1">
    <location>
        <begin position="345"/>
        <end position="357"/>
    </location>
</feature>
<dbReference type="Proteomes" id="UP000187735">
    <property type="component" value="Chromosome"/>
</dbReference>
<evidence type="ECO:0000313" key="4">
    <source>
        <dbReference type="Proteomes" id="UP000187735"/>
    </source>
</evidence>
<feature type="compositionally biased region" description="Low complexity" evidence="1">
    <location>
        <begin position="415"/>
        <end position="444"/>
    </location>
</feature>
<dbReference type="EMBL" id="CP017641">
    <property type="protein sequence ID" value="APZ95306.1"/>
    <property type="molecule type" value="Genomic_DNA"/>
</dbReference>
<sequence length="559" mass="57833">MFPTKTTSLLLAVTVLAVSGCSGSRLRNMITRSDYKSLEQIEAQDSVKEARETADREKAIAAGTAGAEADTKLVAQQNDATADADAEEPKKRSRLSLAGLLNRDVAEDEISPDPFLVASREENAAPDKPAIVATGNSIGDKTIQQTASKTTTTAADQAEQYVSNSTEAANTAAEMFRDIAATDAAVKTAPNDTPATANAVTTAEESFADFIAAQAKKSKSEFEQKVAEAAEPVIQKEAAIQAAEALAANPTGSVSAFDELLSATETPRDTAAVKQTANAGPSDDLVPGLDELLAETSGTAFPEDAVTTEKSADTAASPSFDSVFGTSNPPAADSESATASTNPFAAEEAAKATAEPVADADPWAAFRNNQQAVASVTNTESAFGANDKQQAQPFNWADSSTAEQTKKSESHSPFSNASATKSDSSTASEKSPFTTASASTVTTDAADETSTAGLVIPPVATQQVSFSSSDDANRGTAFDDSQTDPFATGAATSAGDDLFAQADDELFAAATAGIATEATVASDPATFQGWSTRTWFFLLGCIIVALVLFMPERQKRTNP</sequence>
<keyword evidence="2" id="KW-0812">Transmembrane</keyword>
<dbReference type="AlphaFoldDB" id="A0A1P8WML4"/>
<evidence type="ECO:0000256" key="1">
    <source>
        <dbReference type="SAM" id="MobiDB-lite"/>
    </source>
</evidence>
<dbReference type="RefSeq" id="WP_077026488.1">
    <property type="nucleotide sequence ID" value="NZ_CP017641.1"/>
</dbReference>
<protein>
    <submittedName>
        <fullName evidence="3">Uncharacterized protein</fullName>
    </submittedName>
</protein>
<reference evidence="3 4" key="1">
    <citation type="journal article" date="2016" name="Front. Microbiol.">
        <title>Fuerstia marisgermanicae gen. nov., sp. nov., an Unusual Member of the Phylum Planctomycetes from the German Wadden Sea.</title>
        <authorList>
            <person name="Kohn T."/>
            <person name="Heuer A."/>
            <person name="Jogler M."/>
            <person name="Vollmers J."/>
            <person name="Boedeker C."/>
            <person name="Bunk B."/>
            <person name="Rast P."/>
            <person name="Borchert D."/>
            <person name="Glockner I."/>
            <person name="Freese H.M."/>
            <person name="Klenk H.P."/>
            <person name="Overmann J."/>
            <person name="Kaster A.K."/>
            <person name="Rohde M."/>
            <person name="Wiegand S."/>
            <person name="Jogler C."/>
        </authorList>
    </citation>
    <scope>NUCLEOTIDE SEQUENCE [LARGE SCALE GENOMIC DNA]</scope>
    <source>
        <strain evidence="3 4">NH11</strain>
    </source>
</reference>
<feature type="compositionally biased region" description="Polar residues" evidence="1">
    <location>
        <begin position="314"/>
        <end position="343"/>
    </location>
</feature>
<evidence type="ECO:0000313" key="3">
    <source>
        <dbReference type="EMBL" id="APZ95306.1"/>
    </source>
</evidence>
<organism evidence="3 4">
    <name type="scientific">Fuerstiella marisgermanici</name>
    <dbReference type="NCBI Taxonomy" id="1891926"/>
    <lineage>
        <taxon>Bacteria</taxon>
        <taxon>Pseudomonadati</taxon>
        <taxon>Planctomycetota</taxon>
        <taxon>Planctomycetia</taxon>
        <taxon>Planctomycetales</taxon>
        <taxon>Planctomycetaceae</taxon>
        <taxon>Fuerstiella</taxon>
    </lineage>
</organism>
<feature type="compositionally biased region" description="Polar residues" evidence="1">
    <location>
        <begin position="377"/>
        <end position="403"/>
    </location>
</feature>
<keyword evidence="2" id="KW-0472">Membrane</keyword>
<feature type="compositionally biased region" description="Basic and acidic residues" evidence="1">
    <location>
        <begin position="46"/>
        <end position="59"/>
    </location>
</feature>
<accession>A0A1P8WML4</accession>
<name>A0A1P8WML4_9PLAN</name>
<feature type="transmembrane region" description="Helical" evidence="2">
    <location>
        <begin position="534"/>
        <end position="551"/>
    </location>
</feature>
<dbReference type="KEGG" id="fmr:Fuma_04962"/>
<feature type="region of interest" description="Disordered" evidence="1">
    <location>
        <begin position="465"/>
        <end position="485"/>
    </location>
</feature>
<proteinExistence type="predicted"/>
<evidence type="ECO:0000256" key="2">
    <source>
        <dbReference type="SAM" id="Phobius"/>
    </source>
</evidence>
<dbReference type="PROSITE" id="PS51257">
    <property type="entry name" value="PROKAR_LIPOPROTEIN"/>
    <property type="match status" value="1"/>
</dbReference>
<keyword evidence="2" id="KW-1133">Transmembrane helix</keyword>
<feature type="region of interest" description="Disordered" evidence="1">
    <location>
        <begin position="46"/>
        <end position="71"/>
    </location>
</feature>
<keyword evidence="4" id="KW-1185">Reference proteome</keyword>
<gene>
    <name evidence="3" type="ORF">Fuma_04962</name>
</gene>